<organism evidence="2 3">
    <name type="scientific">Athelia psychrophila</name>
    <dbReference type="NCBI Taxonomy" id="1759441"/>
    <lineage>
        <taxon>Eukaryota</taxon>
        <taxon>Fungi</taxon>
        <taxon>Dikarya</taxon>
        <taxon>Basidiomycota</taxon>
        <taxon>Agaricomycotina</taxon>
        <taxon>Agaricomycetes</taxon>
        <taxon>Agaricomycetidae</taxon>
        <taxon>Atheliales</taxon>
        <taxon>Atheliaceae</taxon>
        <taxon>Athelia</taxon>
    </lineage>
</organism>
<dbReference type="Proteomes" id="UP000076532">
    <property type="component" value="Unassembled WGS sequence"/>
</dbReference>
<feature type="region of interest" description="Disordered" evidence="1">
    <location>
        <begin position="16"/>
        <end position="36"/>
    </location>
</feature>
<accession>A0A166IX04</accession>
<dbReference type="EMBL" id="KV417556">
    <property type="protein sequence ID" value="KZP20261.1"/>
    <property type="molecule type" value="Genomic_DNA"/>
</dbReference>
<gene>
    <name evidence="2" type="ORF">FIBSPDRAFT_861778</name>
</gene>
<reference evidence="2 3" key="1">
    <citation type="journal article" date="2016" name="Mol. Biol. Evol.">
        <title>Comparative Genomics of Early-Diverging Mushroom-Forming Fungi Provides Insights into the Origins of Lignocellulose Decay Capabilities.</title>
        <authorList>
            <person name="Nagy L.G."/>
            <person name="Riley R."/>
            <person name="Tritt A."/>
            <person name="Adam C."/>
            <person name="Daum C."/>
            <person name="Floudas D."/>
            <person name="Sun H."/>
            <person name="Yadav J.S."/>
            <person name="Pangilinan J."/>
            <person name="Larsson K.H."/>
            <person name="Matsuura K."/>
            <person name="Barry K."/>
            <person name="Labutti K."/>
            <person name="Kuo R."/>
            <person name="Ohm R.A."/>
            <person name="Bhattacharya S.S."/>
            <person name="Shirouzu T."/>
            <person name="Yoshinaga Y."/>
            <person name="Martin F.M."/>
            <person name="Grigoriev I.V."/>
            <person name="Hibbett D.S."/>
        </authorList>
    </citation>
    <scope>NUCLEOTIDE SEQUENCE [LARGE SCALE GENOMIC DNA]</scope>
    <source>
        <strain evidence="2 3">CBS 109695</strain>
    </source>
</reference>
<evidence type="ECO:0000313" key="3">
    <source>
        <dbReference type="Proteomes" id="UP000076532"/>
    </source>
</evidence>
<evidence type="ECO:0000256" key="1">
    <source>
        <dbReference type="SAM" id="MobiDB-lite"/>
    </source>
</evidence>
<evidence type="ECO:0000313" key="2">
    <source>
        <dbReference type="EMBL" id="KZP20261.1"/>
    </source>
</evidence>
<name>A0A166IX04_9AGAM</name>
<feature type="non-terminal residue" evidence="2">
    <location>
        <position position="1"/>
    </location>
</feature>
<sequence length="54" mass="6045">GIGCWCHTSHTGNIRPHRQPGYRPPTPTTFSGGHHAQVLPRRKPFLPFEIPSTD</sequence>
<proteinExistence type="predicted"/>
<dbReference type="AlphaFoldDB" id="A0A166IX04"/>
<keyword evidence="3" id="KW-1185">Reference proteome</keyword>
<protein>
    <submittedName>
        <fullName evidence="2">Uncharacterized protein</fullName>
    </submittedName>
</protein>